<sequence>MSGPVRVMIVEDQALMREGLRTLLDLEEGVEVVGEAADGVEALERLPGARPEVVLVDVRMPRMDGIELIERLRREHPEVAAIILTTFDDDDYVFRGLRAGARGYILKDTPSEELAAAIEKVHRGEAVLDGPITLKVISELGRLSKEPAGPGPLSEREMEVLRLVASGASNREIARSLYITEGTVKNHISSILRKLGFRDRTQAALYAVERGWMEEP</sequence>
<dbReference type="InterPro" id="IPR058245">
    <property type="entry name" value="NreC/VraR/RcsB-like_REC"/>
</dbReference>
<evidence type="ECO:0000313" key="6">
    <source>
        <dbReference type="EMBL" id="BBL79007.1"/>
    </source>
</evidence>
<dbReference type="InterPro" id="IPR039420">
    <property type="entry name" value="WalR-like"/>
</dbReference>
<dbReference type="InterPro" id="IPR000792">
    <property type="entry name" value="Tscrpt_reg_LuxR_C"/>
</dbReference>
<feature type="domain" description="Response regulatory" evidence="5">
    <location>
        <begin position="6"/>
        <end position="122"/>
    </location>
</feature>
<dbReference type="InterPro" id="IPR001789">
    <property type="entry name" value="Sig_transdc_resp-reg_receiver"/>
</dbReference>
<reference evidence="6" key="1">
    <citation type="journal article" date="2019" name="Microbiol. Resour. Announc.">
        <title>Complete Genome Sequence of Rubrobacter xylanophilus Strain AA3-22, Isolated from Arima Onsen in Japan.</title>
        <authorList>
            <person name="Tomariguchi N."/>
            <person name="Miyazaki K."/>
        </authorList>
    </citation>
    <scope>NUCLEOTIDE SEQUENCE [LARGE SCALE GENOMIC DNA]</scope>
    <source>
        <strain evidence="6">AA3-22</strain>
    </source>
</reference>
<organism evidence="6 7">
    <name type="scientific">Rubrobacter xylanophilus</name>
    <dbReference type="NCBI Taxonomy" id="49319"/>
    <lineage>
        <taxon>Bacteria</taxon>
        <taxon>Bacillati</taxon>
        <taxon>Actinomycetota</taxon>
        <taxon>Rubrobacteria</taxon>
        <taxon>Rubrobacterales</taxon>
        <taxon>Rubrobacteraceae</taxon>
        <taxon>Rubrobacter</taxon>
    </lineage>
</organism>
<dbReference type="PROSITE" id="PS50110">
    <property type="entry name" value="RESPONSE_REGULATORY"/>
    <property type="match status" value="1"/>
</dbReference>
<dbReference type="EMBL" id="AP019791">
    <property type="protein sequence ID" value="BBL79007.1"/>
    <property type="molecule type" value="Genomic_DNA"/>
</dbReference>
<evidence type="ECO:0000256" key="3">
    <source>
        <dbReference type="PROSITE-ProRule" id="PRU00169"/>
    </source>
</evidence>
<name>A0A510HKW9_9ACTN</name>
<dbReference type="Pfam" id="PF00072">
    <property type="entry name" value="Response_reg"/>
    <property type="match status" value="1"/>
</dbReference>
<dbReference type="SUPFAM" id="SSF52172">
    <property type="entry name" value="CheY-like"/>
    <property type="match status" value="1"/>
</dbReference>
<dbReference type="SMART" id="SM00421">
    <property type="entry name" value="HTH_LUXR"/>
    <property type="match status" value="1"/>
</dbReference>
<keyword evidence="2 6" id="KW-0238">DNA-binding</keyword>
<dbReference type="SMART" id="SM00448">
    <property type="entry name" value="REC"/>
    <property type="match status" value="1"/>
</dbReference>
<feature type="modified residue" description="4-aspartylphosphate" evidence="3">
    <location>
        <position position="57"/>
    </location>
</feature>
<dbReference type="AlphaFoldDB" id="A0A510HKW9"/>
<gene>
    <name evidence="6" type="ORF">RxyAA322_08610</name>
</gene>
<protein>
    <submittedName>
        <fullName evidence="6">DNA-binding response regulator</fullName>
    </submittedName>
</protein>
<dbReference type="Pfam" id="PF00196">
    <property type="entry name" value="GerE"/>
    <property type="match status" value="1"/>
</dbReference>
<dbReference type="GO" id="GO:0003677">
    <property type="term" value="F:DNA binding"/>
    <property type="evidence" value="ECO:0007669"/>
    <property type="project" value="UniProtKB-KW"/>
</dbReference>
<dbReference type="GO" id="GO:0000160">
    <property type="term" value="P:phosphorelay signal transduction system"/>
    <property type="evidence" value="ECO:0007669"/>
    <property type="project" value="InterPro"/>
</dbReference>
<evidence type="ECO:0000256" key="1">
    <source>
        <dbReference type="ARBA" id="ARBA00022553"/>
    </source>
</evidence>
<dbReference type="CDD" id="cd06170">
    <property type="entry name" value="LuxR_C_like"/>
    <property type="match status" value="1"/>
</dbReference>
<dbReference type="SUPFAM" id="SSF46894">
    <property type="entry name" value="C-terminal effector domain of the bipartite response regulators"/>
    <property type="match status" value="1"/>
</dbReference>
<dbReference type="InterPro" id="IPR011006">
    <property type="entry name" value="CheY-like_superfamily"/>
</dbReference>
<dbReference type="InterPro" id="IPR016032">
    <property type="entry name" value="Sig_transdc_resp-reg_C-effctor"/>
</dbReference>
<dbReference type="CDD" id="cd17535">
    <property type="entry name" value="REC_NarL-like"/>
    <property type="match status" value="1"/>
</dbReference>
<dbReference type="PROSITE" id="PS50043">
    <property type="entry name" value="HTH_LUXR_2"/>
    <property type="match status" value="1"/>
</dbReference>
<accession>A0A510HKW9</accession>
<keyword evidence="7" id="KW-1185">Reference proteome</keyword>
<dbReference type="PRINTS" id="PR00038">
    <property type="entry name" value="HTHLUXR"/>
</dbReference>
<evidence type="ECO:0000313" key="7">
    <source>
        <dbReference type="Proteomes" id="UP000318065"/>
    </source>
</evidence>
<dbReference type="PANTHER" id="PTHR43214">
    <property type="entry name" value="TWO-COMPONENT RESPONSE REGULATOR"/>
    <property type="match status" value="1"/>
</dbReference>
<keyword evidence="1 3" id="KW-0597">Phosphoprotein</keyword>
<evidence type="ECO:0000259" key="5">
    <source>
        <dbReference type="PROSITE" id="PS50110"/>
    </source>
</evidence>
<proteinExistence type="predicted"/>
<evidence type="ECO:0000259" key="4">
    <source>
        <dbReference type="PROSITE" id="PS50043"/>
    </source>
</evidence>
<dbReference type="Proteomes" id="UP000318065">
    <property type="component" value="Chromosome"/>
</dbReference>
<feature type="domain" description="HTH luxR-type" evidence="4">
    <location>
        <begin position="146"/>
        <end position="211"/>
    </location>
</feature>
<dbReference type="PROSITE" id="PS00622">
    <property type="entry name" value="HTH_LUXR_1"/>
    <property type="match status" value="1"/>
</dbReference>
<evidence type="ECO:0000256" key="2">
    <source>
        <dbReference type="ARBA" id="ARBA00023125"/>
    </source>
</evidence>
<dbReference type="Gene3D" id="3.40.50.2300">
    <property type="match status" value="1"/>
</dbReference>
<dbReference type="GO" id="GO:0006355">
    <property type="term" value="P:regulation of DNA-templated transcription"/>
    <property type="evidence" value="ECO:0007669"/>
    <property type="project" value="InterPro"/>
</dbReference>